<name>A0AAD9KGQ7_RIDPI</name>
<feature type="transmembrane region" description="Helical" evidence="1">
    <location>
        <begin position="187"/>
        <end position="207"/>
    </location>
</feature>
<keyword evidence="4" id="KW-1185">Reference proteome</keyword>
<evidence type="ECO:0000313" key="3">
    <source>
        <dbReference type="EMBL" id="KAK2170894.1"/>
    </source>
</evidence>
<dbReference type="AlphaFoldDB" id="A0AAD9KGQ7"/>
<evidence type="ECO:0000313" key="4">
    <source>
        <dbReference type="Proteomes" id="UP001209878"/>
    </source>
</evidence>
<dbReference type="InterPro" id="IPR006029">
    <property type="entry name" value="Neurotrans-gated_channel_TM"/>
</dbReference>
<organism evidence="3 4">
    <name type="scientific">Ridgeia piscesae</name>
    <name type="common">Tubeworm</name>
    <dbReference type="NCBI Taxonomy" id="27915"/>
    <lineage>
        <taxon>Eukaryota</taxon>
        <taxon>Metazoa</taxon>
        <taxon>Spiralia</taxon>
        <taxon>Lophotrochozoa</taxon>
        <taxon>Annelida</taxon>
        <taxon>Polychaeta</taxon>
        <taxon>Sedentaria</taxon>
        <taxon>Canalipalpata</taxon>
        <taxon>Sabellida</taxon>
        <taxon>Siboglinidae</taxon>
        <taxon>Ridgeia</taxon>
    </lineage>
</organism>
<dbReference type="SUPFAM" id="SSF90112">
    <property type="entry name" value="Neurotransmitter-gated ion-channel transmembrane pore"/>
    <property type="match status" value="1"/>
</dbReference>
<dbReference type="Pfam" id="PF02932">
    <property type="entry name" value="Neur_chan_memb"/>
    <property type="match status" value="1"/>
</dbReference>
<dbReference type="GO" id="GO:0005216">
    <property type="term" value="F:monoatomic ion channel activity"/>
    <property type="evidence" value="ECO:0007669"/>
    <property type="project" value="InterPro"/>
</dbReference>
<dbReference type="Proteomes" id="UP001209878">
    <property type="component" value="Unassembled WGS sequence"/>
</dbReference>
<comment type="caution">
    <text evidence="3">The sequence shown here is derived from an EMBL/GenBank/DDBJ whole genome shotgun (WGS) entry which is preliminary data.</text>
</comment>
<dbReference type="CDD" id="cd19049">
    <property type="entry name" value="LGIC_TM_anion"/>
    <property type="match status" value="1"/>
</dbReference>
<feature type="transmembrane region" description="Helical" evidence="1">
    <location>
        <begin position="37"/>
        <end position="60"/>
    </location>
</feature>
<dbReference type="Gene3D" id="1.20.58.390">
    <property type="entry name" value="Neurotransmitter-gated ion-channel transmembrane domain"/>
    <property type="match status" value="1"/>
</dbReference>
<reference evidence="3" key="1">
    <citation type="journal article" date="2023" name="Mol. Biol. Evol.">
        <title>Third-Generation Sequencing Reveals the Adaptive Role of the Epigenome in Three Deep-Sea Polychaetes.</title>
        <authorList>
            <person name="Perez M."/>
            <person name="Aroh O."/>
            <person name="Sun Y."/>
            <person name="Lan Y."/>
            <person name="Juniper S.K."/>
            <person name="Young C.R."/>
            <person name="Angers B."/>
            <person name="Qian P.Y."/>
        </authorList>
    </citation>
    <scope>NUCLEOTIDE SEQUENCE</scope>
    <source>
        <strain evidence="3">R07B-5</strain>
    </source>
</reference>
<sequence length="213" mass="24411">MYLTQFELTSEKTTKTSVSYGIGTFSRLMATFDLERLYGFYILQIYVPTILIVILAWVSFWVNMDAVPARISLGVTTVLTMATQLSGSKTEIPKVHYPKAIDVWMTMCMMFVFAAMVEYTFVNALSRDSPRKEKEDEKRKACDNNTKIAGLSGEKFAAPCMFETSLKRRRHCGFSSGREAALFVERVSQICFPIAFLTFNIIYWSVYLRPHDF</sequence>
<dbReference type="PRINTS" id="PR00253">
    <property type="entry name" value="GABAARECEPTR"/>
</dbReference>
<proteinExistence type="predicted"/>
<dbReference type="EMBL" id="JAODUO010001127">
    <property type="protein sequence ID" value="KAK2170894.1"/>
    <property type="molecule type" value="Genomic_DNA"/>
</dbReference>
<dbReference type="InterPro" id="IPR006028">
    <property type="entry name" value="GABAA/Glycine_rcpt"/>
</dbReference>
<dbReference type="PANTHER" id="PTHR18945">
    <property type="entry name" value="NEUROTRANSMITTER GATED ION CHANNEL"/>
    <property type="match status" value="1"/>
</dbReference>
<evidence type="ECO:0000256" key="1">
    <source>
        <dbReference type="SAM" id="Phobius"/>
    </source>
</evidence>
<dbReference type="InterPro" id="IPR038050">
    <property type="entry name" value="Neuro_actylchol_rec"/>
</dbReference>
<keyword evidence="1" id="KW-0812">Transmembrane</keyword>
<feature type="transmembrane region" description="Helical" evidence="1">
    <location>
        <begin position="103"/>
        <end position="122"/>
    </location>
</feature>
<dbReference type="GO" id="GO:0004888">
    <property type="term" value="F:transmembrane signaling receptor activity"/>
    <property type="evidence" value="ECO:0007669"/>
    <property type="project" value="InterPro"/>
</dbReference>
<accession>A0AAD9KGQ7</accession>
<dbReference type="InterPro" id="IPR036719">
    <property type="entry name" value="Neuro-gated_channel_TM_sf"/>
</dbReference>
<dbReference type="GO" id="GO:0016020">
    <property type="term" value="C:membrane"/>
    <property type="evidence" value="ECO:0007669"/>
    <property type="project" value="InterPro"/>
</dbReference>
<evidence type="ECO:0000259" key="2">
    <source>
        <dbReference type="Pfam" id="PF02932"/>
    </source>
</evidence>
<keyword evidence="1" id="KW-1133">Transmembrane helix</keyword>
<dbReference type="InterPro" id="IPR006201">
    <property type="entry name" value="Neur_channel"/>
</dbReference>
<gene>
    <name evidence="3" type="ORF">NP493_1128g00009</name>
</gene>
<keyword evidence="1" id="KW-0472">Membrane</keyword>
<feature type="domain" description="Neurotransmitter-gated ion-channel transmembrane" evidence="2">
    <location>
        <begin position="45"/>
        <end position="142"/>
    </location>
</feature>
<protein>
    <recommendedName>
        <fullName evidence="2">Neurotransmitter-gated ion-channel transmembrane domain-containing protein</fullName>
    </recommendedName>
</protein>